<accession>D5EDK8</accession>
<dbReference type="InterPro" id="IPR053714">
    <property type="entry name" value="Iso_Racemase_Enz_sf"/>
</dbReference>
<dbReference type="OrthoDB" id="483160at2"/>
<sequence length="239" mass="26860">MFGWRARLGLLVPCINTVLEPEFRHILPIGIDFFTTRMLMKGSSKLEKLSSMESSLDLCLESLIDITDIFLYACTSGSFIKGLTWDNELQHRIYMKTKKKAVTAMQSLVYALHVFSAKNIVVATPYIPEVNEKQRSFFQECGFNVLKIEGMNIIEHGGSGYIESESIYDFAKQVLTGTSPDVLVLSCTNFRTLNIIEKLETDLNIPVISSNQALLWNALRSLNITEMILGHGSLLKGIK</sequence>
<protein>
    <submittedName>
        <fullName evidence="1">Asp/Glu/hydantoin racemase</fullName>
    </submittedName>
</protein>
<dbReference type="InterPro" id="IPR026286">
    <property type="entry name" value="MaiA/AMDase"/>
</dbReference>
<evidence type="ECO:0000313" key="1">
    <source>
        <dbReference type="EMBL" id="ADE56640.1"/>
    </source>
</evidence>
<dbReference type="Proteomes" id="UP000002366">
    <property type="component" value="Chromosome"/>
</dbReference>
<gene>
    <name evidence="1" type="ordered locus">Amico_0502</name>
</gene>
<dbReference type="PANTHER" id="PTHR40267">
    <property type="entry name" value="BLR3294 PROTEIN"/>
    <property type="match status" value="1"/>
</dbReference>
<dbReference type="EMBL" id="CP001997">
    <property type="protein sequence ID" value="ADE56640.1"/>
    <property type="molecule type" value="Genomic_DNA"/>
</dbReference>
<dbReference type="KEGG" id="aco:Amico_0502"/>
<dbReference type="eggNOG" id="COG3473">
    <property type="taxonomic scope" value="Bacteria"/>
</dbReference>
<dbReference type="PANTHER" id="PTHR40267:SF1">
    <property type="entry name" value="BLR3294 PROTEIN"/>
    <property type="match status" value="1"/>
</dbReference>
<dbReference type="AlphaFoldDB" id="D5EDK8"/>
<dbReference type="Gene3D" id="3.40.50.12500">
    <property type="match status" value="1"/>
</dbReference>
<dbReference type="PIRSF" id="PIRSF015736">
    <property type="entry name" value="MI"/>
    <property type="match status" value="1"/>
</dbReference>
<organism evidence="1 2">
    <name type="scientific">Aminobacterium colombiense (strain DSM 12261 / ALA-1)</name>
    <dbReference type="NCBI Taxonomy" id="572547"/>
    <lineage>
        <taxon>Bacteria</taxon>
        <taxon>Thermotogati</taxon>
        <taxon>Synergistota</taxon>
        <taxon>Synergistia</taxon>
        <taxon>Synergistales</taxon>
        <taxon>Aminobacteriaceae</taxon>
        <taxon>Aminobacterium</taxon>
    </lineage>
</organism>
<dbReference type="STRING" id="572547.Amico_0502"/>
<keyword evidence="2" id="KW-1185">Reference proteome</keyword>
<dbReference type="Pfam" id="PF17645">
    <property type="entry name" value="Amdase"/>
    <property type="match status" value="1"/>
</dbReference>
<proteinExistence type="predicted"/>
<name>D5EDK8_AMICL</name>
<evidence type="ECO:0000313" key="2">
    <source>
        <dbReference type="Proteomes" id="UP000002366"/>
    </source>
</evidence>
<dbReference type="HOGENOM" id="CLU_068086_5_1_0"/>
<reference evidence="1 2" key="1">
    <citation type="journal article" date="2010" name="Stand. Genomic Sci.">
        <title>Complete genome sequence of Aminobacterium colombiense type strain (ALA-1).</title>
        <authorList>
            <person name="Chertkov O."/>
            <person name="Sikorski J."/>
            <person name="Brambilla E."/>
            <person name="Lapidus A."/>
            <person name="Copeland A."/>
            <person name="Glavina Del Rio T."/>
            <person name="Nolan M."/>
            <person name="Lucas S."/>
            <person name="Tice H."/>
            <person name="Cheng J.F."/>
            <person name="Han C."/>
            <person name="Detter J.C."/>
            <person name="Bruce D."/>
            <person name="Tapia R."/>
            <person name="Goodwin L."/>
            <person name="Pitluck S."/>
            <person name="Liolios K."/>
            <person name="Ivanova N."/>
            <person name="Mavromatis K."/>
            <person name="Ovchinnikova G."/>
            <person name="Pati A."/>
            <person name="Chen A."/>
            <person name="Palaniappan K."/>
            <person name="Land M."/>
            <person name="Hauser L."/>
            <person name="Chang Y.J."/>
            <person name="Jeffries C.D."/>
            <person name="Spring S."/>
            <person name="Rohde M."/>
            <person name="Goker M."/>
            <person name="Bristow J."/>
            <person name="Eisen J.A."/>
            <person name="Markowitz V."/>
            <person name="Hugenholtz P."/>
            <person name="Kyrpides N.C."/>
            <person name="Klenk H.P."/>
        </authorList>
    </citation>
    <scope>NUCLEOTIDE SEQUENCE [LARGE SCALE GENOMIC DNA]</scope>
    <source>
        <strain evidence="2">DSM 12261 / ALA-1</strain>
    </source>
</reference>